<proteinExistence type="predicted"/>
<dbReference type="EMBL" id="VMGH01000023">
    <property type="protein sequence ID" value="TSC91867.1"/>
    <property type="molecule type" value="Genomic_DNA"/>
</dbReference>
<dbReference type="Pfam" id="PF22296">
    <property type="entry name" value="bAvd"/>
    <property type="match status" value="1"/>
</dbReference>
<feature type="domain" description="bAvd-like" evidence="1">
    <location>
        <begin position="9"/>
        <end position="111"/>
    </location>
</feature>
<protein>
    <recommendedName>
        <fullName evidence="1">bAvd-like domain-containing protein</fullName>
    </recommendedName>
</protein>
<organism evidence="2 3">
    <name type="scientific">Candidatus Berkelbacteria bacterium Licking1014_96</name>
    <dbReference type="NCBI Taxonomy" id="2017149"/>
    <lineage>
        <taxon>Bacteria</taxon>
        <taxon>Candidatus Berkelbacteria</taxon>
    </lineage>
</organism>
<sequence>MPEFDIPIFKRAYELYKFLHSIRNGVSKQDRYTIFLRCENTTLKVIEGILEASQLSKIEKLPVLKKTSLKLNFLRFFIRLLKDVKSIDLKQYAQIEERIDEIGRMLGGWIRATRS</sequence>
<dbReference type="Proteomes" id="UP000318296">
    <property type="component" value="Unassembled WGS sequence"/>
</dbReference>
<comment type="caution">
    <text evidence="2">The sequence shown here is derived from an EMBL/GenBank/DDBJ whole genome shotgun (WGS) entry which is preliminary data.</text>
</comment>
<evidence type="ECO:0000313" key="3">
    <source>
        <dbReference type="Proteomes" id="UP000318296"/>
    </source>
</evidence>
<dbReference type="Gene3D" id="1.20.1440.60">
    <property type="entry name" value="23S rRNA-intervening sequence"/>
    <property type="match status" value="1"/>
</dbReference>
<dbReference type="InterPro" id="IPR036583">
    <property type="entry name" value="23S_rRNA_IVS_sf"/>
</dbReference>
<dbReference type="CDD" id="cd16376">
    <property type="entry name" value="Avd_like"/>
    <property type="match status" value="1"/>
</dbReference>
<evidence type="ECO:0000313" key="2">
    <source>
        <dbReference type="EMBL" id="TSC91867.1"/>
    </source>
</evidence>
<gene>
    <name evidence="2" type="ORF">CEN92_173</name>
</gene>
<name>A0A554LG91_9BACT</name>
<dbReference type="SUPFAM" id="SSF158446">
    <property type="entry name" value="IVS-encoded protein-like"/>
    <property type="match status" value="1"/>
</dbReference>
<accession>A0A554LG91</accession>
<reference evidence="2 3" key="1">
    <citation type="submission" date="2017-07" db="EMBL/GenBank/DDBJ databases">
        <title>Mechanisms for carbon and nitrogen cycling indicate functional differentiation within the Candidate Phyla Radiation.</title>
        <authorList>
            <person name="Danczak R.E."/>
            <person name="Johnston M.D."/>
            <person name="Kenah C."/>
            <person name="Slattery M."/>
            <person name="Wrighton K.C."/>
            <person name="Wilkins M.J."/>
        </authorList>
    </citation>
    <scope>NUCLEOTIDE SEQUENCE [LARGE SCALE GENOMIC DNA]</scope>
    <source>
        <strain evidence="2">Licking1014_96</strain>
    </source>
</reference>
<dbReference type="AlphaFoldDB" id="A0A554LG91"/>
<evidence type="ECO:0000259" key="1">
    <source>
        <dbReference type="Pfam" id="PF22296"/>
    </source>
</evidence>
<dbReference type="InterPro" id="IPR055360">
    <property type="entry name" value="bAvd"/>
</dbReference>